<gene>
    <name evidence="1" type="ORF">OG563_26570</name>
</gene>
<dbReference type="RefSeq" id="WP_329405428.1">
    <property type="nucleotide sequence ID" value="NZ_CP109441.1"/>
</dbReference>
<protein>
    <recommendedName>
        <fullName evidence="3">DUF4145 domain-containing protein</fullName>
    </recommendedName>
</protein>
<organism evidence="1 2">
    <name type="scientific">Nocardia vinacea</name>
    <dbReference type="NCBI Taxonomy" id="96468"/>
    <lineage>
        <taxon>Bacteria</taxon>
        <taxon>Bacillati</taxon>
        <taxon>Actinomycetota</taxon>
        <taxon>Actinomycetes</taxon>
        <taxon>Mycobacteriales</taxon>
        <taxon>Nocardiaceae</taxon>
        <taxon>Nocardia</taxon>
    </lineage>
</organism>
<evidence type="ECO:0000313" key="2">
    <source>
        <dbReference type="Proteomes" id="UP001432062"/>
    </source>
</evidence>
<sequence>MDASDIAAIEHGLTENALMFLRRSVEAMQNDPDGIDATEDFTITEGVAFAVVDLAVAVEVLLKARLVRKDWKLVCEWNPAKVTEKQLEELFLSGSAKTINPKNAIKLLNESCDVDLVANGHDARVHHIGELRNRAVHFTLNHGTLPIGAQAAYGSALDFALWFLKAEFLGSSGSPTEDLIDDVMQEIAERLSEINALVTERMASIADELDEAEECLECPRCHQATLMFIEQEPIRCAFCLWSPVDGDAAALEYVHNVKELDEYTELTSGGEWPIGACVFCSDTALVAGVVSQRERPHDAGALNCDGQVRPYWACFSCGRTAGFTEIERCTHCDTPTTSGDGGAICDDCFSIVVESD</sequence>
<evidence type="ECO:0008006" key="3">
    <source>
        <dbReference type="Google" id="ProtNLM"/>
    </source>
</evidence>
<keyword evidence="2" id="KW-1185">Reference proteome</keyword>
<dbReference type="EMBL" id="CP109441">
    <property type="protein sequence ID" value="WUV42810.1"/>
    <property type="molecule type" value="Genomic_DNA"/>
</dbReference>
<accession>A0ABZ1YHX0</accession>
<reference evidence="1" key="1">
    <citation type="submission" date="2022-10" db="EMBL/GenBank/DDBJ databases">
        <title>The complete genomes of actinobacterial strains from the NBC collection.</title>
        <authorList>
            <person name="Joergensen T.S."/>
            <person name="Alvarez Arevalo M."/>
            <person name="Sterndorff E.B."/>
            <person name="Faurdal D."/>
            <person name="Vuksanovic O."/>
            <person name="Mourched A.-S."/>
            <person name="Charusanti P."/>
            <person name="Shaw S."/>
            <person name="Blin K."/>
            <person name="Weber T."/>
        </authorList>
    </citation>
    <scope>NUCLEOTIDE SEQUENCE</scope>
    <source>
        <strain evidence="1">NBC_01482</strain>
    </source>
</reference>
<evidence type="ECO:0000313" key="1">
    <source>
        <dbReference type="EMBL" id="WUV42810.1"/>
    </source>
</evidence>
<dbReference type="Proteomes" id="UP001432062">
    <property type="component" value="Chromosome"/>
</dbReference>
<proteinExistence type="predicted"/>
<name>A0ABZ1YHX0_9NOCA</name>